<dbReference type="AlphaFoldDB" id="A0A192H2S4"/>
<dbReference type="GeneID" id="42982134"/>
<dbReference type="STRING" id="375175.AYR53_07690"/>
<protein>
    <submittedName>
        <fullName evidence="1">Uncharacterized protein</fullName>
    </submittedName>
</protein>
<dbReference type="RefSeq" id="WP_082918488.1">
    <property type="nucleotide sequence ID" value="NZ_CP014623.1"/>
</dbReference>
<accession>A0A192H2S4</accession>
<dbReference type="KEGG" id="lbt:AYR52_02565"/>
<gene>
    <name evidence="1" type="ORF">AYR53_07690</name>
</gene>
<dbReference type="Proteomes" id="UP000078582">
    <property type="component" value="Chromosome"/>
</dbReference>
<dbReference type="OrthoDB" id="2141081at2"/>
<name>A0A192H2S4_9LACO</name>
<keyword evidence="2" id="KW-1185">Reference proteome</keyword>
<evidence type="ECO:0000313" key="2">
    <source>
        <dbReference type="Proteomes" id="UP000078582"/>
    </source>
</evidence>
<proteinExistence type="predicted"/>
<reference evidence="1 2" key="1">
    <citation type="submission" date="2016-03" db="EMBL/GenBank/DDBJ databases">
        <title>Pediococcus and Lactobacillus from brewery environment - whole genome sequencing and assembly.</title>
        <authorList>
            <person name="Behr J."/>
            <person name="Geissler A.J."/>
            <person name="Vogel R.F."/>
        </authorList>
    </citation>
    <scope>NUCLEOTIDE SEQUENCE [LARGE SCALE GENOMIC DNA]</scope>
    <source>
        <strain evidence="1 2">TMW 1.1989</strain>
    </source>
</reference>
<sequence length="103" mass="11728">MGQVINLDLIQEIMQNDGSTYLDISNMTMNGRAELAAIRGYIKEVRIIQLNIPHSTALATYEQYVNENFTIPPEKFTKWIPWLPNDETSKAAYQTVISENHVG</sequence>
<evidence type="ECO:0000313" key="1">
    <source>
        <dbReference type="EMBL" id="ANK62665.1"/>
    </source>
</evidence>
<dbReference type="EMBL" id="CP014873">
    <property type="protein sequence ID" value="ANK62665.1"/>
    <property type="molecule type" value="Genomic_DNA"/>
</dbReference>
<organism evidence="1 2">
    <name type="scientific">Loigolactobacillus backii</name>
    <dbReference type="NCBI Taxonomy" id="375175"/>
    <lineage>
        <taxon>Bacteria</taxon>
        <taxon>Bacillati</taxon>
        <taxon>Bacillota</taxon>
        <taxon>Bacilli</taxon>
        <taxon>Lactobacillales</taxon>
        <taxon>Lactobacillaceae</taxon>
        <taxon>Loigolactobacillus</taxon>
    </lineage>
</organism>